<feature type="transmembrane region" description="Helical" evidence="12">
    <location>
        <begin position="243"/>
        <end position="263"/>
    </location>
</feature>
<keyword evidence="2" id="KW-1003">Cell membrane</keyword>
<evidence type="ECO:0000256" key="10">
    <source>
        <dbReference type="ARBA" id="ARBA00023157"/>
    </source>
</evidence>
<keyword evidence="10" id="KW-1015">Disulfide bond</keyword>
<dbReference type="RefSeq" id="WP_377719975.1">
    <property type="nucleotide sequence ID" value="NZ_JBHSAM010000028.1"/>
</dbReference>
<keyword evidence="3 12" id="KW-0812">Transmembrane</keyword>
<keyword evidence="14" id="KW-1185">Reference proteome</keyword>
<accession>A0ABV8K5Y1</accession>
<feature type="transmembrane region" description="Helical" evidence="12">
    <location>
        <begin position="210"/>
        <end position="231"/>
    </location>
</feature>
<keyword evidence="8" id="KW-0350">Heme biosynthesis</keyword>
<sequence>MKKISYLTTLFMFFATFGGGVVTRTESGLGCGDEWPLCHGKFVPAHTLASVIEYSHRLVSTTAGLLAIATLVLFLWTKTKRKDLILFSVLTVVFVTIQGIMGALAVVYSQSPPVMALHLGFAFISLASSLMTSLGARQEEQSGGLAAYDRLPRTTRGFRIFVWATTIYSYIVVYSGAYVSHTDSAGACAGFPLCNGELVPALSGGVGIAWVHRLAGYMLVVLILALCWFMYRYYRNIREFRIVGALSAALIAFQVLTGASLMMTMGRPELYMFNVLAHQTSIALLFGILSYLSYLAWRLGKTVSS</sequence>
<keyword evidence="7" id="KW-0408">Iron</keyword>
<keyword evidence="5 12" id="KW-1133">Transmembrane helix</keyword>
<evidence type="ECO:0000256" key="8">
    <source>
        <dbReference type="ARBA" id="ARBA00023133"/>
    </source>
</evidence>
<evidence type="ECO:0000256" key="7">
    <source>
        <dbReference type="ARBA" id="ARBA00023004"/>
    </source>
</evidence>
<evidence type="ECO:0000256" key="3">
    <source>
        <dbReference type="ARBA" id="ARBA00022692"/>
    </source>
</evidence>
<keyword evidence="6" id="KW-0560">Oxidoreductase</keyword>
<dbReference type="InterPro" id="IPR003780">
    <property type="entry name" value="COX15/CtaA_fam"/>
</dbReference>
<evidence type="ECO:0000256" key="11">
    <source>
        <dbReference type="ARBA" id="ARBA00023444"/>
    </source>
</evidence>
<evidence type="ECO:0000256" key="1">
    <source>
        <dbReference type="ARBA" id="ARBA00004141"/>
    </source>
</evidence>
<dbReference type="Pfam" id="PF02628">
    <property type="entry name" value="COX15-CtaA"/>
    <property type="match status" value="2"/>
</dbReference>
<comment type="subcellular location">
    <subcellularLocation>
        <location evidence="1">Membrane</location>
        <topology evidence="1">Multi-pass membrane protein</topology>
    </subcellularLocation>
</comment>
<feature type="transmembrane region" description="Helical" evidence="12">
    <location>
        <begin position="114"/>
        <end position="136"/>
    </location>
</feature>
<feature type="transmembrane region" description="Helical" evidence="12">
    <location>
        <begin position="157"/>
        <end position="177"/>
    </location>
</feature>
<evidence type="ECO:0000256" key="2">
    <source>
        <dbReference type="ARBA" id="ARBA00022475"/>
    </source>
</evidence>
<dbReference type="InterPro" id="IPR050450">
    <property type="entry name" value="COX15/CtaA_HemeA_synthase"/>
</dbReference>
<keyword evidence="4" id="KW-0479">Metal-binding</keyword>
<dbReference type="Proteomes" id="UP001595715">
    <property type="component" value="Unassembled WGS sequence"/>
</dbReference>
<evidence type="ECO:0000313" key="14">
    <source>
        <dbReference type="Proteomes" id="UP001595715"/>
    </source>
</evidence>
<dbReference type="PANTHER" id="PTHR35457:SF1">
    <property type="entry name" value="HEME A SYNTHASE"/>
    <property type="match status" value="1"/>
</dbReference>
<evidence type="ECO:0000256" key="6">
    <source>
        <dbReference type="ARBA" id="ARBA00023002"/>
    </source>
</evidence>
<comment type="caution">
    <text evidence="13">The sequence shown here is derived from an EMBL/GenBank/DDBJ whole genome shotgun (WGS) entry which is preliminary data.</text>
</comment>
<dbReference type="PANTHER" id="PTHR35457">
    <property type="entry name" value="HEME A SYNTHASE"/>
    <property type="match status" value="1"/>
</dbReference>
<feature type="transmembrane region" description="Helical" evidence="12">
    <location>
        <begin position="84"/>
        <end position="108"/>
    </location>
</feature>
<organism evidence="13 14">
    <name type="scientific">Paenibacillus xanthanilyticus</name>
    <dbReference type="NCBI Taxonomy" id="1783531"/>
    <lineage>
        <taxon>Bacteria</taxon>
        <taxon>Bacillati</taxon>
        <taxon>Bacillota</taxon>
        <taxon>Bacilli</taxon>
        <taxon>Bacillales</taxon>
        <taxon>Paenibacillaceae</taxon>
        <taxon>Paenibacillus</taxon>
    </lineage>
</organism>
<evidence type="ECO:0000256" key="12">
    <source>
        <dbReference type="SAM" id="Phobius"/>
    </source>
</evidence>
<feature type="transmembrane region" description="Helical" evidence="12">
    <location>
        <begin position="275"/>
        <end position="297"/>
    </location>
</feature>
<reference evidence="14" key="1">
    <citation type="journal article" date="2019" name="Int. J. Syst. Evol. Microbiol.">
        <title>The Global Catalogue of Microorganisms (GCM) 10K type strain sequencing project: providing services to taxonomists for standard genome sequencing and annotation.</title>
        <authorList>
            <consortium name="The Broad Institute Genomics Platform"/>
            <consortium name="The Broad Institute Genome Sequencing Center for Infectious Disease"/>
            <person name="Wu L."/>
            <person name="Ma J."/>
        </authorList>
    </citation>
    <scope>NUCLEOTIDE SEQUENCE [LARGE SCALE GENOMIC DNA]</scope>
    <source>
        <strain evidence="14">IBRC-M 10987</strain>
    </source>
</reference>
<protein>
    <submittedName>
        <fullName evidence="13">Heme A synthase</fullName>
    </submittedName>
</protein>
<keyword evidence="9 12" id="KW-0472">Membrane</keyword>
<comment type="pathway">
    <text evidence="11">Porphyrin-containing compound metabolism.</text>
</comment>
<evidence type="ECO:0000256" key="4">
    <source>
        <dbReference type="ARBA" id="ARBA00022723"/>
    </source>
</evidence>
<evidence type="ECO:0000256" key="9">
    <source>
        <dbReference type="ARBA" id="ARBA00023136"/>
    </source>
</evidence>
<gene>
    <name evidence="13" type="ORF">ACFOZ8_17075</name>
</gene>
<dbReference type="EMBL" id="JBHSAM010000028">
    <property type="protein sequence ID" value="MFC4101357.1"/>
    <property type="molecule type" value="Genomic_DNA"/>
</dbReference>
<evidence type="ECO:0000256" key="5">
    <source>
        <dbReference type="ARBA" id="ARBA00022989"/>
    </source>
</evidence>
<feature type="transmembrane region" description="Helical" evidence="12">
    <location>
        <begin position="58"/>
        <end position="77"/>
    </location>
</feature>
<proteinExistence type="predicted"/>
<evidence type="ECO:0000313" key="13">
    <source>
        <dbReference type="EMBL" id="MFC4101357.1"/>
    </source>
</evidence>
<name>A0ABV8K5Y1_9BACL</name>